<dbReference type="Proteomes" id="UP000031443">
    <property type="component" value="Unassembled WGS sequence"/>
</dbReference>
<dbReference type="EMBL" id="KB516472">
    <property type="protein sequence ID" value="EMP39486.1"/>
    <property type="molecule type" value="Genomic_DNA"/>
</dbReference>
<proteinExistence type="predicted"/>
<protein>
    <submittedName>
        <fullName evidence="2">Uncharacterized protein</fullName>
    </submittedName>
</protein>
<keyword evidence="3" id="KW-1185">Reference proteome</keyword>
<organism evidence="2 3">
    <name type="scientific">Chelonia mydas</name>
    <name type="common">Green sea-turtle</name>
    <name type="synonym">Chelonia agassizi</name>
    <dbReference type="NCBI Taxonomy" id="8469"/>
    <lineage>
        <taxon>Eukaryota</taxon>
        <taxon>Metazoa</taxon>
        <taxon>Chordata</taxon>
        <taxon>Craniata</taxon>
        <taxon>Vertebrata</taxon>
        <taxon>Euteleostomi</taxon>
        <taxon>Archelosauria</taxon>
        <taxon>Testudinata</taxon>
        <taxon>Testudines</taxon>
        <taxon>Cryptodira</taxon>
        <taxon>Durocryptodira</taxon>
        <taxon>Americhelydia</taxon>
        <taxon>Chelonioidea</taxon>
        <taxon>Cheloniidae</taxon>
        <taxon>Chelonia</taxon>
    </lineage>
</organism>
<feature type="region of interest" description="Disordered" evidence="1">
    <location>
        <begin position="36"/>
        <end position="71"/>
    </location>
</feature>
<reference evidence="3" key="1">
    <citation type="journal article" date="2013" name="Nat. Genet.">
        <title>The draft genomes of soft-shell turtle and green sea turtle yield insights into the development and evolution of the turtle-specific body plan.</title>
        <authorList>
            <person name="Wang Z."/>
            <person name="Pascual-Anaya J."/>
            <person name="Zadissa A."/>
            <person name="Li W."/>
            <person name="Niimura Y."/>
            <person name="Huang Z."/>
            <person name="Li C."/>
            <person name="White S."/>
            <person name="Xiong Z."/>
            <person name="Fang D."/>
            <person name="Wang B."/>
            <person name="Ming Y."/>
            <person name="Chen Y."/>
            <person name="Zheng Y."/>
            <person name="Kuraku S."/>
            <person name="Pignatelli M."/>
            <person name="Herrero J."/>
            <person name="Beal K."/>
            <person name="Nozawa M."/>
            <person name="Li Q."/>
            <person name="Wang J."/>
            <person name="Zhang H."/>
            <person name="Yu L."/>
            <person name="Shigenobu S."/>
            <person name="Wang J."/>
            <person name="Liu J."/>
            <person name="Flicek P."/>
            <person name="Searle S."/>
            <person name="Wang J."/>
            <person name="Kuratani S."/>
            <person name="Yin Y."/>
            <person name="Aken B."/>
            <person name="Zhang G."/>
            <person name="Irie N."/>
        </authorList>
    </citation>
    <scope>NUCLEOTIDE SEQUENCE [LARGE SCALE GENOMIC DNA]</scope>
</reference>
<sequence length="116" mass="12582">MSEQRVQPIAAPSDRSSLLQANVGCGKRNGLRDVLAAASQTRQGESPNHQHPPHFRAEAMNSSSPPLQGETLSLRTLPHILWVWRHKHRLAPLQGEDLSLSAPSCGDEAASSTRCS</sequence>
<feature type="compositionally biased region" description="Polar residues" evidence="1">
    <location>
        <begin position="38"/>
        <end position="49"/>
    </location>
</feature>
<feature type="region of interest" description="Disordered" evidence="1">
    <location>
        <begin position="95"/>
        <end position="116"/>
    </location>
</feature>
<gene>
    <name evidence="2" type="ORF">UY3_03266</name>
</gene>
<evidence type="ECO:0000313" key="2">
    <source>
        <dbReference type="EMBL" id="EMP39486.1"/>
    </source>
</evidence>
<dbReference type="AlphaFoldDB" id="M7BNK8"/>
<name>M7BNK8_CHEMY</name>
<evidence type="ECO:0000313" key="3">
    <source>
        <dbReference type="Proteomes" id="UP000031443"/>
    </source>
</evidence>
<accession>M7BNK8</accession>
<feature type="compositionally biased region" description="Polar residues" evidence="1">
    <location>
        <begin position="60"/>
        <end position="71"/>
    </location>
</feature>
<evidence type="ECO:0000256" key="1">
    <source>
        <dbReference type="SAM" id="MobiDB-lite"/>
    </source>
</evidence>